<dbReference type="KEGG" id="pfj:MYCFIDRAFT_178847"/>
<dbReference type="HOGENOM" id="CLU_1949764_0_0_1"/>
<sequence>MGERISHSSLIALQLCKAQMPQLSLPGSRYSGLLRSSTKWITCLAWREGSIFSQPDCLFHMPGRSFARQSLHPKSFKDISNPRRICADDLVFLIVYSYESDRGNLAKLMAHEYYITSTSYRIGLVPEFN</sequence>
<proteinExistence type="predicted"/>
<dbReference type="RefSeq" id="XP_007931031.1">
    <property type="nucleotide sequence ID" value="XM_007932840.1"/>
</dbReference>
<dbReference type="AlphaFoldDB" id="M2ZI11"/>
<protein>
    <submittedName>
        <fullName evidence="1">Uncharacterized protein</fullName>
    </submittedName>
</protein>
<gene>
    <name evidence="1" type="ORF">MYCFIDRAFT_178847</name>
</gene>
<dbReference type="EMBL" id="KB446563">
    <property type="protein sequence ID" value="EME78739.1"/>
    <property type="molecule type" value="Genomic_DNA"/>
</dbReference>
<dbReference type="Proteomes" id="UP000016932">
    <property type="component" value="Unassembled WGS sequence"/>
</dbReference>
<reference evidence="1 2" key="1">
    <citation type="journal article" date="2012" name="PLoS Pathog.">
        <title>Diverse lifestyles and strategies of plant pathogenesis encoded in the genomes of eighteen Dothideomycetes fungi.</title>
        <authorList>
            <person name="Ohm R.A."/>
            <person name="Feau N."/>
            <person name="Henrissat B."/>
            <person name="Schoch C.L."/>
            <person name="Horwitz B.A."/>
            <person name="Barry K.W."/>
            <person name="Condon B.J."/>
            <person name="Copeland A.C."/>
            <person name="Dhillon B."/>
            <person name="Glaser F."/>
            <person name="Hesse C.N."/>
            <person name="Kosti I."/>
            <person name="LaButti K."/>
            <person name="Lindquist E.A."/>
            <person name="Lucas S."/>
            <person name="Salamov A.A."/>
            <person name="Bradshaw R.E."/>
            <person name="Ciuffetti L."/>
            <person name="Hamelin R.C."/>
            <person name="Kema G.H.J."/>
            <person name="Lawrence C."/>
            <person name="Scott J.A."/>
            <person name="Spatafora J.W."/>
            <person name="Turgeon B.G."/>
            <person name="de Wit P.J.G.M."/>
            <person name="Zhong S."/>
            <person name="Goodwin S.B."/>
            <person name="Grigoriev I.V."/>
        </authorList>
    </citation>
    <scope>NUCLEOTIDE SEQUENCE [LARGE SCALE GENOMIC DNA]</scope>
    <source>
        <strain evidence="1 2">CIRAD86</strain>
    </source>
</reference>
<dbReference type="VEuPathDB" id="FungiDB:MYCFIDRAFT_178847"/>
<accession>M2ZI11</accession>
<organism evidence="1 2">
    <name type="scientific">Pseudocercospora fijiensis (strain CIRAD86)</name>
    <name type="common">Black leaf streak disease fungus</name>
    <name type="synonym">Mycosphaerella fijiensis</name>
    <dbReference type="NCBI Taxonomy" id="383855"/>
    <lineage>
        <taxon>Eukaryota</taxon>
        <taxon>Fungi</taxon>
        <taxon>Dikarya</taxon>
        <taxon>Ascomycota</taxon>
        <taxon>Pezizomycotina</taxon>
        <taxon>Dothideomycetes</taxon>
        <taxon>Dothideomycetidae</taxon>
        <taxon>Mycosphaerellales</taxon>
        <taxon>Mycosphaerellaceae</taxon>
        <taxon>Pseudocercospora</taxon>
    </lineage>
</organism>
<evidence type="ECO:0000313" key="1">
    <source>
        <dbReference type="EMBL" id="EME78739.1"/>
    </source>
</evidence>
<name>M2ZI11_PSEFD</name>
<evidence type="ECO:0000313" key="2">
    <source>
        <dbReference type="Proteomes" id="UP000016932"/>
    </source>
</evidence>
<keyword evidence="2" id="KW-1185">Reference proteome</keyword>
<dbReference type="GeneID" id="19334005"/>